<dbReference type="GO" id="GO:0016791">
    <property type="term" value="F:phosphatase activity"/>
    <property type="evidence" value="ECO:0007669"/>
    <property type="project" value="TreeGrafter"/>
</dbReference>
<evidence type="ECO:0000256" key="1">
    <source>
        <dbReference type="ARBA" id="ARBA00022801"/>
    </source>
</evidence>
<dbReference type="SUPFAM" id="SSF81606">
    <property type="entry name" value="PP2C-like"/>
    <property type="match status" value="1"/>
</dbReference>
<dbReference type="InterPro" id="IPR003594">
    <property type="entry name" value="HATPase_dom"/>
</dbReference>
<dbReference type="Proteomes" id="UP000301309">
    <property type="component" value="Unassembled WGS sequence"/>
</dbReference>
<dbReference type="SUPFAM" id="SSF55781">
    <property type="entry name" value="GAF domain-like"/>
    <property type="match status" value="1"/>
</dbReference>
<keyword evidence="1" id="KW-0378">Hydrolase</keyword>
<gene>
    <name evidence="3" type="ORF">SVIO_015460</name>
</gene>
<keyword evidence="4" id="KW-1185">Reference proteome</keyword>
<protein>
    <recommendedName>
        <fullName evidence="2">PPM-type phosphatase domain-containing protein</fullName>
    </recommendedName>
</protein>
<dbReference type="FunFam" id="3.30.565.10:FF:000028">
    <property type="entry name" value="PAS sensor protein"/>
    <property type="match status" value="1"/>
</dbReference>
<dbReference type="PANTHER" id="PTHR43156:SF2">
    <property type="entry name" value="STAGE II SPORULATION PROTEIN E"/>
    <property type="match status" value="1"/>
</dbReference>
<dbReference type="SMART" id="SM00331">
    <property type="entry name" value="PP2C_SIG"/>
    <property type="match status" value="1"/>
</dbReference>
<name>A0A4D4KYT1_STRVO</name>
<dbReference type="InterPro" id="IPR036457">
    <property type="entry name" value="PPM-type-like_dom_sf"/>
</dbReference>
<dbReference type="Gene3D" id="3.30.565.10">
    <property type="entry name" value="Histidine kinase-like ATPase, C-terminal domain"/>
    <property type="match status" value="1"/>
</dbReference>
<dbReference type="AlphaFoldDB" id="A0A4D4KYT1"/>
<organism evidence="3 4">
    <name type="scientific">Streptomyces violaceusniger</name>
    <dbReference type="NCBI Taxonomy" id="68280"/>
    <lineage>
        <taxon>Bacteria</taxon>
        <taxon>Bacillati</taxon>
        <taxon>Actinomycetota</taxon>
        <taxon>Actinomycetes</taxon>
        <taxon>Kitasatosporales</taxon>
        <taxon>Streptomycetaceae</taxon>
        <taxon>Streptomyces</taxon>
        <taxon>Streptomyces violaceusniger group</taxon>
    </lineage>
</organism>
<evidence type="ECO:0000313" key="3">
    <source>
        <dbReference type="EMBL" id="GDY50923.1"/>
    </source>
</evidence>
<dbReference type="Gene3D" id="3.60.40.10">
    <property type="entry name" value="PPM-type phosphatase domain"/>
    <property type="match status" value="1"/>
</dbReference>
<dbReference type="Pfam" id="PF13581">
    <property type="entry name" value="HATPase_c_2"/>
    <property type="match status" value="1"/>
</dbReference>
<comment type="caution">
    <text evidence="3">The sequence shown here is derived from an EMBL/GenBank/DDBJ whole genome shotgun (WGS) entry which is preliminary data.</text>
</comment>
<dbReference type="InterPro" id="IPR001932">
    <property type="entry name" value="PPM-type_phosphatase-like_dom"/>
</dbReference>
<feature type="domain" description="PPM-type phosphatase" evidence="2">
    <location>
        <begin position="108"/>
        <end position="329"/>
    </location>
</feature>
<dbReference type="Pfam" id="PF07228">
    <property type="entry name" value="SpoIIE"/>
    <property type="match status" value="1"/>
</dbReference>
<accession>A0A4D4KYT1</accession>
<dbReference type="PANTHER" id="PTHR43156">
    <property type="entry name" value="STAGE II SPORULATION PROTEIN E-RELATED"/>
    <property type="match status" value="1"/>
</dbReference>
<evidence type="ECO:0000259" key="2">
    <source>
        <dbReference type="SMART" id="SM00331"/>
    </source>
</evidence>
<dbReference type="InterPro" id="IPR052016">
    <property type="entry name" value="Bact_Sigma-Reg"/>
</dbReference>
<dbReference type="InterPro" id="IPR036890">
    <property type="entry name" value="HATPase_C_sf"/>
</dbReference>
<dbReference type="InterPro" id="IPR029016">
    <property type="entry name" value="GAF-like_dom_sf"/>
</dbReference>
<dbReference type="CDD" id="cd16936">
    <property type="entry name" value="HATPase_RsbW-like"/>
    <property type="match status" value="1"/>
</dbReference>
<proteinExistence type="predicted"/>
<dbReference type="SUPFAM" id="SSF55874">
    <property type="entry name" value="ATPase domain of HSP90 chaperone/DNA topoisomerase II/histidine kinase"/>
    <property type="match status" value="1"/>
</dbReference>
<dbReference type="Gene3D" id="3.30.450.40">
    <property type="match status" value="1"/>
</dbReference>
<sequence length="458" mass="48480">MRTGAAVLLQADPAGTGEWPAGEARRLLDHGIHSLITVPLWFRGVTLGLATFWRTRHRAPFGEADLAIAGELAVRTAACVDNARRYAREHAMVTALQRTLLPGGLPDQDAVEVAAHYLPAPDGTGGSWFDVIPLPGARVALVVGKVAGQGLHAAATMGRLRTAVQNFSALDVPPDELLSHMDELVARLDLEHDADAHGTRITGASCLYAIHDSVSGHCTVARAGDPGLALTRPDGTVGIPAVPVSPPLGLGGGPFEAVALALPAASRLVLYTTGLLESHGRTTGTGLDLLRRTLAAEPGLDPDETCRSLFQAVLPSRPSDDVALLVARTRLLAPENVAEWDVPSDLAAVAPLRDACARTLREWGLADTVYTAELVISELITNALRYGTPPVHLRLLRGRGLICEVSDGSSTAPHMRRAATTDEGGRGLFLVAQFAQRWGTRYTPHGKVIWAETALDDS</sequence>
<evidence type="ECO:0000313" key="4">
    <source>
        <dbReference type="Proteomes" id="UP000301309"/>
    </source>
</evidence>
<dbReference type="EMBL" id="BJHW01000001">
    <property type="protein sequence ID" value="GDY50923.1"/>
    <property type="molecule type" value="Genomic_DNA"/>
</dbReference>
<reference evidence="3 4" key="1">
    <citation type="journal article" date="2020" name="Int. J. Syst. Evol. Microbiol.">
        <title>Reclassification of Streptomyces castelarensis and Streptomyces sporoclivatus as later heterotypic synonyms of Streptomyces antimycoticus.</title>
        <authorList>
            <person name="Komaki H."/>
            <person name="Tamura T."/>
        </authorList>
    </citation>
    <scope>NUCLEOTIDE SEQUENCE [LARGE SCALE GENOMIC DNA]</scope>
    <source>
        <strain evidence="3 4">NBRC 13459</strain>
    </source>
</reference>